<keyword evidence="7" id="KW-1185">Reference proteome</keyword>
<proteinExistence type="inferred from homology"/>
<name>A0A1G8VIY8_9ACTN</name>
<comment type="similarity">
    <text evidence="2">Belongs to the bacterial solute-binding protein SsuA/TauA family.</text>
</comment>
<evidence type="ECO:0000256" key="3">
    <source>
        <dbReference type="ARBA" id="ARBA00022729"/>
    </source>
</evidence>
<comment type="subcellular location">
    <subcellularLocation>
        <location evidence="1">Periplasm</location>
    </subcellularLocation>
</comment>
<evidence type="ECO:0000313" key="6">
    <source>
        <dbReference type="EMBL" id="SDJ66042.1"/>
    </source>
</evidence>
<dbReference type="PANTHER" id="PTHR30024">
    <property type="entry name" value="ALIPHATIC SULFONATES-BINDING PROTEIN-RELATED"/>
    <property type="match status" value="1"/>
</dbReference>
<dbReference type="PROSITE" id="PS51257">
    <property type="entry name" value="PROKAR_LIPOPROTEIN"/>
    <property type="match status" value="1"/>
</dbReference>
<dbReference type="GO" id="GO:0042597">
    <property type="term" value="C:periplasmic space"/>
    <property type="evidence" value="ECO:0007669"/>
    <property type="project" value="UniProtKB-SubCell"/>
</dbReference>
<accession>A0A1G8VIY8</accession>
<sequence length="332" mass="34695">MRFGALGQVALVGLVATLVATGCSSAGDEAESSGAAAGGMKTDLLIGQYPGADSAPLFIALERGFFKEEGLNVKQEPIQAPQMVLGKLSNGAMDVVLGSYATILTIQEAGTEKFKYIADSYQGAAGAFGIMVKKGSPIKDVAGLKGKKIGVNALAGLGVLTMNPHLKIAGLDPKTDVQYVEVPTTNWLSALDKGDVDAVWMTDPYVSQAKKELGATMLLDTMSGPTEGLPITGWAATEKWVANNPKTLAAFQRAMAKAQNVAATDRSAVTKVLPTFTKIPAETAATINLGNYPTTLSAQRIQRVADLMLDSGMLKQKMDVTSMIYTAASSQG</sequence>
<dbReference type="STRING" id="633440.SAMN05421869_111344"/>
<feature type="signal peptide" evidence="4">
    <location>
        <begin position="1"/>
        <end position="26"/>
    </location>
</feature>
<organism evidence="6 7">
    <name type="scientific">Nonomuraea jiangxiensis</name>
    <dbReference type="NCBI Taxonomy" id="633440"/>
    <lineage>
        <taxon>Bacteria</taxon>
        <taxon>Bacillati</taxon>
        <taxon>Actinomycetota</taxon>
        <taxon>Actinomycetes</taxon>
        <taxon>Streptosporangiales</taxon>
        <taxon>Streptosporangiaceae</taxon>
        <taxon>Nonomuraea</taxon>
    </lineage>
</organism>
<dbReference type="OrthoDB" id="8892982at2"/>
<evidence type="ECO:0000259" key="5">
    <source>
        <dbReference type="SMART" id="SM00062"/>
    </source>
</evidence>
<evidence type="ECO:0000256" key="1">
    <source>
        <dbReference type="ARBA" id="ARBA00004418"/>
    </source>
</evidence>
<protein>
    <submittedName>
        <fullName evidence="6">NitT/TauT family transport system substrate-binding protein</fullName>
    </submittedName>
</protein>
<dbReference type="PANTHER" id="PTHR30024:SF47">
    <property type="entry name" value="TAURINE-BINDING PERIPLASMIC PROTEIN"/>
    <property type="match status" value="1"/>
</dbReference>
<dbReference type="EMBL" id="FNDJ01000011">
    <property type="protein sequence ID" value="SDJ66042.1"/>
    <property type="molecule type" value="Genomic_DNA"/>
</dbReference>
<dbReference type="Pfam" id="PF13379">
    <property type="entry name" value="NMT1_2"/>
    <property type="match status" value="1"/>
</dbReference>
<evidence type="ECO:0000256" key="2">
    <source>
        <dbReference type="ARBA" id="ARBA00010742"/>
    </source>
</evidence>
<feature type="domain" description="Solute-binding protein family 3/N-terminal" evidence="5">
    <location>
        <begin position="43"/>
        <end position="271"/>
    </location>
</feature>
<dbReference type="InterPro" id="IPR001638">
    <property type="entry name" value="Solute-binding_3/MltF_N"/>
</dbReference>
<gene>
    <name evidence="6" type="ORF">SAMN05421869_111344</name>
</gene>
<dbReference type="Gene3D" id="3.40.190.10">
    <property type="entry name" value="Periplasmic binding protein-like II"/>
    <property type="match status" value="2"/>
</dbReference>
<dbReference type="SUPFAM" id="SSF53850">
    <property type="entry name" value="Periplasmic binding protein-like II"/>
    <property type="match status" value="1"/>
</dbReference>
<dbReference type="SMART" id="SM00062">
    <property type="entry name" value="PBPb"/>
    <property type="match status" value="1"/>
</dbReference>
<keyword evidence="3 4" id="KW-0732">Signal</keyword>
<feature type="chain" id="PRO_5011770214" evidence="4">
    <location>
        <begin position="27"/>
        <end position="332"/>
    </location>
</feature>
<evidence type="ECO:0000313" key="7">
    <source>
        <dbReference type="Proteomes" id="UP000199202"/>
    </source>
</evidence>
<dbReference type="AlphaFoldDB" id="A0A1G8VIY8"/>
<reference evidence="6 7" key="1">
    <citation type="submission" date="2016-10" db="EMBL/GenBank/DDBJ databases">
        <authorList>
            <person name="de Groot N.N."/>
        </authorList>
    </citation>
    <scope>NUCLEOTIDE SEQUENCE [LARGE SCALE GENOMIC DNA]</scope>
    <source>
        <strain evidence="6 7">CGMCC 4.6533</strain>
    </source>
</reference>
<dbReference type="Proteomes" id="UP000199202">
    <property type="component" value="Unassembled WGS sequence"/>
</dbReference>
<evidence type="ECO:0000256" key="4">
    <source>
        <dbReference type="SAM" id="SignalP"/>
    </source>
</evidence>